<dbReference type="PANTHER" id="PTHR11319">
    <property type="entry name" value="G PROTEIN-COUPLED RECEPTOR-RELATED"/>
    <property type="match status" value="1"/>
</dbReference>
<dbReference type="GO" id="GO:0005509">
    <property type="term" value="F:calcium ion binding"/>
    <property type="evidence" value="ECO:0007669"/>
    <property type="project" value="InterPro"/>
</dbReference>
<feature type="compositionally biased region" description="Gly residues" evidence="8">
    <location>
        <begin position="1084"/>
        <end position="1093"/>
    </location>
</feature>
<feature type="compositionally biased region" description="Pro residues" evidence="8">
    <location>
        <begin position="1927"/>
        <end position="1938"/>
    </location>
</feature>
<evidence type="ECO:0000256" key="1">
    <source>
        <dbReference type="ARBA" id="ARBA00004196"/>
    </source>
</evidence>
<evidence type="ECO:0000256" key="4">
    <source>
        <dbReference type="ARBA" id="ARBA00022525"/>
    </source>
</evidence>
<dbReference type="InterPro" id="IPR010308">
    <property type="entry name" value="TRP_C"/>
</dbReference>
<keyword evidence="9" id="KW-0812">Transmembrane</keyword>
<reference evidence="11 12" key="1">
    <citation type="journal article" date="2007" name="Science">
        <title>The Chlamydomonas genome reveals the evolution of key animal and plant functions.</title>
        <authorList>
            <person name="Merchant S.S."/>
            <person name="Prochnik S.E."/>
            <person name="Vallon O."/>
            <person name="Harris E.H."/>
            <person name="Karpowicz S.J."/>
            <person name="Witman G.B."/>
            <person name="Terry A."/>
            <person name="Salamov A."/>
            <person name="Fritz-Laylin L.K."/>
            <person name="Marechal-Drouard L."/>
            <person name="Marshall W.F."/>
            <person name="Qu L.H."/>
            <person name="Nelson D.R."/>
            <person name="Sanderfoot A.A."/>
            <person name="Spalding M.H."/>
            <person name="Kapitonov V.V."/>
            <person name="Ren Q."/>
            <person name="Ferris P."/>
            <person name="Lindquist E."/>
            <person name="Shapiro H."/>
            <person name="Lucas S.M."/>
            <person name="Grimwood J."/>
            <person name="Schmutz J."/>
            <person name="Cardol P."/>
            <person name="Cerutti H."/>
            <person name="Chanfreau G."/>
            <person name="Chen C.L."/>
            <person name="Cognat V."/>
            <person name="Croft M.T."/>
            <person name="Dent R."/>
            <person name="Dutcher S."/>
            <person name="Fernandez E."/>
            <person name="Fukuzawa H."/>
            <person name="Gonzalez-Ballester D."/>
            <person name="Gonzalez-Halphen D."/>
            <person name="Hallmann A."/>
            <person name="Hanikenne M."/>
            <person name="Hippler M."/>
            <person name="Inwood W."/>
            <person name="Jabbari K."/>
            <person name="Kalanon M."/>
            <person name="Kuras R."/>
            <person name="Lefebvre P.A."/>
            <person name="Lemaire S.D."/>
            <person name="Lobanov A.V."/>
            <person name="Lohr M."/>
            <person name="Manuell A."/>
            <person name="Meier I."/>
            <person name="Mets L."/>
            <person name="Mittag M."/>
            <person name="Mittelmeier T."/>
            <person name="Moroney J.V."/>
            <person name="Moseley J."/>
            <person name="Napoli C."/>
            <person name="Nedelcu A.M."/>
            <person name="Niyogi K."/>
            <person name="Novoselov S.V."/>
            <person name="Paulsen I.T."/>
            <person name="Pazour G."/>
            <person name="Purton S."/>
            <person name="Ral J.P."/>
            <person name="Riano-Pachon D.M."/>
            <person name="Riekhof W."/>
            <person name="Rymarquis L."/>
            <person name="Schroda M."/>
            <person name="Stern D."/>
            <person name="Umen J."/>
            <person name="Willows R."/>
            <person name="Wilson N."/>
            <person name="Zimmer S.L."/>
            <person name="Allmer J."/>
            <person name="Balk J."/>
            <person name="Bisova K."/>
            <person name="Chen C.J."/>
            <person name="Elias M."/>
            <person name="Gendler K."/>
            <person name="Hauser C."/>
            <person name="Lamb M.R."/>
            <person name="Ledford H."/>
            <person name="Long J.C."/>
            <person name="Minagawa J."/>
            <person name="Page M.D."/>
            <person name="Pan J."/>
            <person name="Pootakham W."/>
            <person name="Roje S."/>
            <person name="Rose A."/>
            <person name="Stahlberg E."/>
            <person name="Terauchi A.M."/>
            <person name="Yang P."/>
            <person name="Ball S."/>
            <person name="Bowler C."/>
            <person name="Dieckmann C.L."/>
            <person name="Gladyshev V.N."/>
            <person name="Green P."/>
            <person name="Jorgensen R."/>
            <person name="Mayfield S."/>
            <person name="Mueller-Roeber B."/>
            <person name="Rajamani S."/>
            <person name="Sayre R.T."/>
            <person name="Brokstein P."/>
            <person name="Dubchak I."/>
            <person name="Goodstein D."/>
            <person name="Hornick L."/>
            <person name="Huang Y.W."/>
            <person name="Jhaveri J."/>
            <person name="Luo Y."/>
            <person name="Martinez D."/>
            <person name="Ngau W.C."/>
            <person name="Otillar B."/>
            <person name="Poliakov A."/>
            <person name="Porter A."/>
            <person name="Szajkowski L."/>
            <person name="Werner G."/>
            <person name="Zhou K."/>
            <person name="Grigoriev I.V."/>
            <person name="Rokhsar D.S."/>
            <person name="Grossman A.R."/>
        </authorList>
    </citation>
    <scope>NUCLEOTIDE SEQUENCE [LARGE SCALE GENOMIC DNA]</scope>
    <source>
        <strain evidence="12">CC-503</strain>
    </source>
</reference>
<dbReference type="ExpressionAtlas" id="A0A2K3E7D7">
    <property type="expression patterns" value="baseline and differential"/>
</dbReference>
<evidence type="ECO:0000259" key="10">
    <source>
        <dbReference type="PROSITE" id="PS50222"/>
    </source>
</evidence>
<feature type="compositionally biased region" description="Basic and acidic residues" evidence="8">
    <location>
        <begin position="1459"/>
        <end position="1475"/>
    </location>
</feature>
<dbReference type="PROSITE" id="PS50222">
    <property type="entry name" value="EF_HAND_2"/>
    <property type="match status" value="1"/>
</dbReference>
<feature type="domain" description="EF-hand" evidence="10">
    <location>
        <begin position="1764"/>
        <end position="1799"/>
    </location>
</feature>
<dbReference type="Gramene" id="PNW88701">
    <property type="protein sequence ID" value="PNW88701"/>
    <property type="gene ID" value="CHLRE_01g040850v5"/>
</dbReference>
<dbReference type="InterPro" id="IPR003368">
    <property type="entry name" value="POMP_repeat"/>
</dbReference>
<feature type="compositionally biased region" description="Gly residues" evidence="8">
    <location>
        <begin position="1266"/>
        <end position="1282"/>
    </location>
</feature>
<dbReference type="OrthoDB" id="2017446at2759"/>
<evidence type="ECO:0000256" key="6">
    <source>
        <dbReference type="ARBA" id="ARBA00023136"/>
    </source>
</evidence>
<feature type="region of interest" description="Disordered" evidence="8">
    <location>
        <begin position="1109"/>
        <end position="1282"/>
    </location>
</feature>
<feature type="compositionally biased region" description="Low complexity" evidence="8">
    <location>
        <begin position="1003"/>
        <end position="1029"/>
    </location>
</feature>
<feature type="compositionally biased region" description="Gly residues" evidence="8">
    <location>
        <begin position="2011"/>
        <end position="2022"/>
    </location>
</feature>
<dbReference type="Pfam" id="PF06011">
    <property type="entry name" value="TRP"/>
    <property type="match status" value="1"/>
</dbReference>
<dbReference type="GO" id="GO:0005576">
    <property type="term" value="C:extracellular region"/>
    <property type="evidence" value="ECO:0007669"/>
    <property type="project" value="UniProtKB-SubCell"/>
</dbReference>
<feature type="compositionally biased region" description="Low complexity" evidence="8">
    <location>
        <begin position="1431"/>
        <end position="1441"/>
    </location>
</feature>
<dbReference type="PANTHER" id="PTHR11319:SF35">
    <property type="entry name" value="OUTER MEMBRANE PROTEIN PMPC-RELATED"/>
    <property type="match status" value="1"/>
</dbReference>
<feature type="compositionally biased region" description="Low complexity" evidence="8">
    <location>
        <begin position="1976"/>
        <end position="1993"/>
    </location>
</feature>
<keyword evidence="9" id="KW-1133">Transmembrane helix</keyword>
<name>A0A2K3E7D7_CHLRE</name>
<keyword evidence="6 9" id="KW-0472">Membrane</keyword>
<feature type="transmembrane region" description="Helical" evidence="9">
    <location>
        <begin position="1396"/>
        <end position="1419"/>
    </location>
</feature>
<evidence type="ECO:0000256" key="5">
    <source>
        <dbReference type="ARBA" id="ARBA00022729"/>
    </source>
</evidence>
<feature type="region of interest" description="Disordered" evidence="8">
    <location>
        <begin position="1839"/>
        <end position="1897"/>
    </location>
</feature>
<comment type="subcellular location">
    <subcellularLocation>
        <location evidence="1">Cell envelope</location>
    </subcellularLocation>
    <subcellularLocation>
        <location evidence="2">Cell outer membrane</location>
    </subcellularLocation>
    <subcellularLocation>
        <location evidence="3">Secreted</location>
    </subcellularLocation>
</comment>
<feature type="compositionally biased region" description="Acidic residues" evidence="8">
    <location>
        <begin position="1235"/>
        <end position="1248"/>
    </location>
</feature>
<feature type="compositionally biased region" description="Acidic residues" evidence="8">
    <location>
        <begin position="960"/>
        <end position="972"/>
    </location>
</feature>
<feature type="compositionally biased region" description="Low complexity" evidence="8">
    <location>
        <begin position="1153"/>
        <end position="1169"/>
    </location>
</feature>
<proteinExistence type="predicted"/>
<dbReference type="Proteomes" id="UP000006906">
    <property type="component" value="Chromosome 1"/>
</dbReference>
<accession>A0A2K3E7D7</accession>
<evidence type="ECO:0000313" key="11">
    <source>
        <dbReference type="EMBL" id="PNW88701.1"/>
    </source>
</evidence>
<dbReference type="EMBL" id="CM008962">
    <property type="protein sequence ID" value="PNW88701.1"/>
    <property type="molecule type" value="Genomic_DNA"/>
</dbReference>
<feature type="compositionally biased region" description="Low complexity" evidence="8">
    <location>
        <begin position="1"/>
        <end position="23"/>
    </location>
</feature>
<evidence type="ECO:0000256" key="2">
    <source>
        <dbReference type="ARBA" id="ARBA00004442"/>
    </source>
</evidence>
<feature type="transmembrane region" description="Helical" evidence="9">
    <location>
        <begin position="1744"/>
        <end position="1765"/>
    </location>
</feature>
<feature type="transmembrane region" description="Helical" evidence="9">
    <location>
        <begin position="1601"/>
        <end position="1627"/>
    </location>
</feature>
<feature type="compositionally biased region" description="Low complexity" evidence="8">
    <location>
        <begin position="1916"/>
        <end position="1926"/>
    </location>
</feature>
<dbReference type="InterPro" id="IPR011050">
    <property type="entry name" value="Pectin_lyase_fold/virulence"/>
</dbReference>
<feature type="region of interest" description="Disordered" evidence="8">
    <location>
        <begin position="1"/>
        <end position="32"/>
    </location>
</feature>
<evidence type="ECO:0000256" key="9">
    <source>
        <dbReference type="SAM" id="Phobius"/>
    </source>
</evidence>
<dbReference type="InterPro" id="IPR002048">
    <property type="entry name" value="EF_hand_dom"/>
</dbReference>
<feature type="region of interest" description="Disordered" evidence="8">
    <location>
        <begin position="730"/>
        <end position="793"/>
    </location>
</feature>
<feature type="transmembrane region" description="Helical" evidence="9">
    <location>
        <begin position="1683"/>
        <end position="1707"/>
    </location>
</feature>
<evidence type="ECO:0000256" key="7">
    <source>
        <dbReference type="ARBA" id="ARBA00023237"/>
    </source>
</evidence>
<feature type="transmembrane region" description="Helical" evidence="9">
    <location>
        <begin position="1719"/>
        <end position="1738"/>
    </location>
</feature>
<dbReference type="InParanoid" id="A0A2K3E7D7"/>
<evidence type="ECO:0000313" key="12">
    <source>
        <dbReference type="Proteomes" id="UP000006906"/>
    </source>
</evidence>
<evidence type="ECO:0000256" key="8">
    <source>
        <dbReference type="SAM" id="MobiDB-lite"/>
    </source>
</evidence>
<feature type="compositionally biased region" description="Low complexity" evidence="8">
    <location>
        <begin position="1943"/>
        <end position="1952"/>
    </location>
</feature>
<dbReference type="SUPFAM" id="SSF51126">
    <property type="entry name" value="Pectin lyase-like"/>
    <property type="match status" value="2"/>
</dbReference>
<keyword evidence="12" id="KW-1185">Reference proteome</keyword>
<feature type="region of interest" description="Disordered" evidence="8">
    <location>
        <begin position="1914"/>
        <end position="2022"/>
    </location>
</feature>
<feature type="compositionally biased region" description="Low complexity" evidence="8">
    <location>
        <begin position="730"/>
        <end position="775"/>
    </location>
</feature>
<dbReference type="RefSeq" id="XP_042928713.1">
    <property type="nucleotide sequence ID" value="XM_043058798.1"/>
</dbReference>
<dbReference type="PROSITE" id="PS00018">
    <property type="entry name" value="EF_HAND_1"/>
    <property type="match status" value="1"/>
</dbReference>
<feature type="region of interest" description="Disordered" evidence="8">
    <location>
        <begin position="943"/>
        <end position="1093"/>
    </location>
</feature>
<keyword evidence="4" id="KW-0964">Secreted</keyword>
<dbReference type="SMART" id="SM00710">
    <property type="entry name" value="PbH1"/>
    <property type="match status" value="10"/>
</dbReference>
<keyword evidence="5" id="KW-0732">Signal</keyword>
<feature type="region of interest" description="Disordered" evidence="8">
    <location>
        <begin position="1431"/>
        <end position="1475"/>
    </location>
</feature>
<dbReference type="InterPro" id="IPR006626">
    <property type="entry name" value="PbH1"/>
</dbReference>
<sequence>MTSPGTTTGTSGSTTTSGTSTSGVAINGPTTGVPGNNSIYDCKSTEPPLVNLGNLTRGFTVVNTDFRNCNGGTAVILSSELSSGLQVTFINCRFYNLVNPVVPPDTEYEKMMGGALRVLGSVELRLVNCSFYNNQAVWAAAIYARTGNPGPSGSLTLQSTTFYNNKGQGAVLVDDGAVGSWSDVVFRENFGGSALHVRAMRVSGSTAAGITNTTFVNNTATDGNTFGSESDLGRCGAGMYVESVASALTFDNLNFTSNTALKCGGAIAVTNVDDLVLVNSVFSSNRANVTGGAIWAESSTVTANVVTFTGNSAQQGGAVTGGISTVLRVNQAVLRENSADRFGGAISAYSGASLYVDTSRFIRNSAQYAGAVECWSCPKVVINSCTFQSNSARQSAGALSLYGATSALTLAANTFVNNTAATRASVTTKHCFRDGNGQGGALCVSLQANVDLVNNTFVNNRATSGGAIYASRQCEVLVDDDTCQSSSVRLFASNDFATNRAVGGGGAAVYAVDIDTLSLACPGSTAANLTVGGDIPETYDNTGCAGWSGNNTVEQGGYGAAMATGFAGLRTGDTTNTTALQQFTSNDLLPVTFEMYDAFSATIRSGSYDANGTTVTVVVNNASDALSGTSTNTTALGLASFSALRLRAAPGPYNLTATGLPSSATDASDYEPARVVVTIRACSLGEVIDSGGTACRVCKGTVYYSFRPSNAECDICPSNAYCLNGVDTSASSSDTTTNSTTDSSTSSSSISNSSSSSNDTATTTSSSNSSSSNSSGSRRRRQLSSTDQKYTGKGNGYLVPMEGYWHSSPFSPQMSKCPTFSACDYTDRAAAIGAFQTTQLSARDANLPVPSDSAIANISYYWSLQCSAGYIGTLCAQCDTPGYGLRSSGLCTKCPPQGLNTLYYCLSYLLTIGLLVWTIRSTLTRSLGEARAALKVQRRTRSLRRQASADAEDLHHDGGDDGEGAEEGEEEEVRAGGRPVAEGGVCSTRSGGGSGHSSRRSGHNSSRGGQGVLERAAAQAAAQLESGAARGEDDGGSGGDDGRRDDDVRGVPKREGSVAGMLPPAALPGRSRVPRSVRARESRLGGGSAAAPVGGGAVAVAGAGAGTGPGVLPDSGVSEDPTSGSDGEGASGHGVQSRHRLSRMSRGEGGGAAAAAAAAGTSGRSAGTAPFGGPIAEGVEAGDGDGAAPPSSGNGELWGLRKRVPKDNRGGWRRVDTDAVVVSSGDWADRQRGDADEDDEEDDEDWELDEAKGRSGGSRTAKDAKGGGAGAGGEGADGKAGTGHAAGGLGDMMGAGADRMRWAAAALRRRQRRLKARLKADESQREEKPPHTIVLKILVNYLQVTTVARDLDLEYPALVERIFNIGSQASSAVSTFVSLDCSLPDNGLSKAIQRTLINVCLPGIFVLLSVPMWMLLFLFAARSGRKTAAATDPAAAAGPPAESKDGPLLNGTAPSHLPKGHDSHTDDGGDDLASAKEAAKAESAAAASSKLGTSTAAAVSDKDGGGDGLHGGPVRFRPYFATRMAVTLIAVIFYFYPSVTDEILSVLQCKEVDAGTGAYAEYSRAMGELDYDQRAGIRELGVLGMYWEQDYGLRCFRDSHLVLALVVAIPGVVLFCVGVPVASAAFLRRNALRGRLNERKFSDRYGFLYEDYRRSYYYWESVIMLRKLCAVGLLILTSSQDDIIQVLSVLGVVVAALTAQVMCKPYVYERFNKLERASLVATSLILYLCCFFLVTNLSDTAREVLSVIIAIINVGMLVWFGYCLAVEAWRYAVRVLDADGDGKVTKGEVRMFLAQTLGAPLAKLVSWLAHPTAKKLTKAQTAKRSSGAVAGTGAETGAAAGAGAGPGGAAESGAADGAVAGGPGVSAPASPLRQALLPPSHPPHPPRGGGIHGSGAPVSESLVAAFEAEDCDDAGPRTAAAAAGLPPRGPATAAPPPARHFSGSKGSSSRVSGDGRGGGAAASVAPVVPMSPPGALPGSPLASASSGSSSEGLQRARLSGSGNSSGTMDGLPGGPRSGASLG</sequence>
<keyword evidence="7" id="KW-0998">Cell outer membrane</keyword>
<dbReference type="NCBIfam" id="TIGR01376">
    <property type="entry name" value="POMP_repeat"/>
    <property type="match status" value="1"/>
</dbReference>
<gene>
    <name evidence="11" type="ORF">CHLRE_01g040850v5</name>
</gene>
<feature type="transmembrane region" description="Helical" evidence="9">
    <location>
        <begin position="1520"/>
        <end position="1537"/>
    </location>
</feature>
<evidence type="ECO:0000256" key="3">
    <source>
        <dbReference type="ARBA" id="ARBA00004613"/>
    </source>
</evidence>
<feature type="compositionally biased region" description="Basic and acidic residues" evidence="8">
    <location>
        <begin position="1040"/>
        <end position="1056"/>
    </location>
</feature>
<feature type="compositionally biased region" description="Gly residues" evidence="8">
    <location>
        <begin position="1840"/>
        <end position="1850"/>
    </location>
</feature>
<dbReference type="GeneID" id="5715564"/>
<dbReference type="Pfam" id="PF02415">
    <property type="entry name" value="Chlam_PMP"/>
    <property type="match status" value="2"/>
</dbReference>
<dbReference type="KEGG" id="cre:CHLRE_01g040850v5"/>
<organism evidence="11 12">
    <name type="scientific">Chlamydomonas reinhardtii</name>
    <name type="common">Chlamydomonas smithii</name>
    <dbReference type="NCBI Taxonomy" id="3055"/>
    <lineage>
        <taxon>Eukaryota</taxon>
        <taxon>Viridiplantae</taxon>
        <taxon>Chlorophyta</taxon>
        <taxon>core chlorophytes</taxon>
        <taxon>Chlorophyceae</taxon>
        <taxon>CS clade</taxon>
        <taxon>Chlamydomonadales</taxon>
        <taxon>Chlamydomonadaceae</taxon>
        <taxon>Chlamydomonas</taxon>
    </lineage>
</organism>
<feature type="compositionally biased region" description="Basic and acidic residues" evidence="8">
    <location>
        <begin position="1205"/>
        <end position="1217"/>
    </location>
</feature>
<dbReference type="InterPro" id="IPR018247">
    <property type="entry name" value="EF_Hand_1_Ca_BS"/>
</dbReference>
<protein>
    <recommendedName>
        <fullName evidence="10">EF-hand domain-containing protein</fullName>
    </recommendedName>
</protein>